<reference evidence="1" key="1">
    <citation type="submission" date="2023-03" db="EMBL/GenBank/DDBJ databases">
        <title>MT1 and MT2 Draft Genomes of Novel Species.</title>
        <authorList>
            <person name="Venkateswaran K."/>
        </authorList>
    </citation>
    <scope>NUCLEOTIDE SEQUENCE</scope>
    <source>
        <strain evidence="1">F6_8S_P_1A</strain>
    </source>
</reference>
<dbReference type="Proteomes" id="UP001174210">
    <property type="component" value="Unassembled WGS sequence"/>
</dbReference>
<accession>A0ABT8J2K1</accession>
<gene>
    <name evidence="1" type="ORF">P5G59_19315</name>
</gene>
<sequence length="274" mass="30056">MTARRFGPVEIIDAGTRDSRETFAWLYVELDRVRAASAWVWHRAFVDPAVPLLDGVERLPCHRPAPGFGGQDLARRPVPIAVDRLTDDGLVLYAFGVRLAAVERAVLERALEGARIELEALRAIPDRATRQRRAAIGFRKDQPARPSSPLLSAAPIPWPDVPVRVPGTDRYLAPGIESARADVRPRRLEESNEAAYGAGMPRGDVETFHENGAWHNRIEGTGETIGGAHNTRDAAIAAGRAEAERRKVEHIVHNLNGQIGDRSSHGNDPRNIPG</sequence>
<evidence type="ECO:0000313" key="1">
    <source>
        <dbReference type="EMBL" id="MDN4599310.1"/>
    </source>
</evidence>
<protein>
    <submittedName>
        <fullName evidence="1">DUF2188 domain-containing protein</fullName>
    </submittedName>
</protein>
<dbReference type="Pfam" id="PF09954">
    <property type="entry name" value="DUF2188"/>
    <property type="match status" value="1"/>
</dbReference>
<evidence type="ECO:0000313" key="2">
    <source>
        <dbReference type="Proteomes" id="UP001174210"/>
    </source>
</evidence>
<comment type="caution">
    <text evidence="1">The sequence shown here is derived from an EMBL/GenBank/DDBJ whole genome shotgun (WGS) entry which is preliminary data.</text>
</comment>
<keyword evidence="2" id="KW-1185">Reference proteome</keyword>
<dbReference type="RefSeq" id="WP_301220654.1">
    <property type="nucleotide sequence ID" value="NZ_JAROCB010000006.1"/>
</dbReference>
<dbReference type="InterPro" id="IPR018691">
    <property type="entry name" value="DUF2188"/>
</dbReference>
<organism evidence="1 2">
    <name type="scientific">Leifsonia virtsii</name>
    <dbReference type="NCBI Taxonomy" id="3035915"/>
    <lineage>
        <taxon>Bacteria</taxon>
        <taxon>Bacillati</taxon>
        <taxon>Actinomycetota</taxon>
        <taxon>Actinomycetes</taxon>
        <taxon>Micrococcales</taxon>
        <taxon>Microbacteriaceae</taxon>
        <taxon>Leifsonia</taxon>
    </lineage>
</organism>
<proteinExistence type="predicted"/>
<dbReference type="EMBL" id="JAROCB010000006">
    <property type="protein sequence ID" value="MDN4599310.1"/>
    <property type="molecule type" value="Genomic_DNA"/>
</dbReference>
<name>A0ABT8J2K1_9MICO</name>